<dbReference type="InterPro" id="IPR036352">
    <property type="entry name" value="Semap_dom_sf"/>
</dbReference>
<feature type="transmembrane region" description="Helical" evidence="7">
    <location>
        <begin position="533"/>
        <end position="557"/>
    </location>
</feature>
<dbReference type="AlphaFoldDB" id="A0A674MV64"/>
<sequence>MTWKSRQADVDTCRMKGKHKDECHNFIKVLLQQNEDTLFVCGTNAFNPSCRTYKMDTLEALGEEISGMARCPYDAKHANVALFASKKAVMSVLVIYPRCRFLKPSYLCPVLQLSTFLMDGVFVRPPFLSAVNYGDFIYFFYREIAMEYNTMGKVVFPRVARVCKNDRGGSPRVLEKQWTSFLKSRLNCSIPGDSHFYFNILQAVTDVIHINGKDVVMATFSTPYNSIPGSAVCAYDMAEVANTFTGRFKEQKSPDSTWTPFPEEKVPKPRPGNCAGTPSMERYKVSNEFPDDTLNFIKMHPLMDEAVPSIANRPWFLKTMVRYRLTRIVVDNEAGPYKNHTVVFLGSEKGIILKFLANMNNGFLNDSVFLEELNVYNPDKCSIDGVDDKRIVGMQIDGKSHSLWVAFTSCVVKVPVSRCERHGRCKKSCIASRDPYCGWVAEGACRKVVGNIKSAFEQDVEHGNTDGLGDCQSKHAFFHSYLSFSTPPPPTTASQPQRGLFSSPPVSVSSLPFSAGVIRGSYQKPDQLVPVTLLAIAVILAFAMGAIFSGIIVYCVCDHRRRDVDMTGRKEKESHHLHARRGSMNSVTKLTGLFETQAKDGRPEAILTPLMHNGRLTPNGKMLIKADQHHLDLTALPTPESTPMQPRRKPSRGSREWERNQNLINACTKDMPPIGSPVISTDLPLRASPGHIPSVVVLPLPQHQHQLQPHLQSYQHEYVEQPHHSELSMAHAVMDDQGATLEYKTVKKPCHNLNIVDPDGVLPPRVPQREASLTVPPAVPQMGKRLEVHSSVYGLRKGSASSASGSSALKKHNTNSSNSSQLARQHSFNRVETPPPAPQRVDSIQMTAQGISLSRQPGMSSYGSLPRTGIKFLKPDVPPKPSVVSLSTKVKSSDSCT</sequence>
<dbReference type="PANTHER" id="PTHR11036">
    <property type="entry name" value="SEMAPHORIN"/>
    <property type="match status" value="1"/>
</dbReference>
<keyword evidence="10" id="KW-1185">Reference proteome</keyword>
<dbReference type="GO" id="GO:0045499">
    <property type="term" value="F:chemorepellent activity"/>
    <property type="evidence" value="ECO:0007669"/>
    <property type="project" value="TreeGrafter"/>
</dbReference>
<dbReference type="Ensembl" id="ENSTRUT00000059300.1">
    <property type="protein sequence ID" value="ENSTRUP00000064863.1"/>
    <property type="gene ID" value="ENSTRUG00000016754.3"/>
</dbReference>
<dbReference type="Gene3D" id="3.30.1680.10">
    <property type="entry name" value="ligand-binding face of the semaphorins, domain 2"/>
    <property type="match status" value="1"/>
</dbReference>
<dbReference type="InterPro" id="IPR001627">
    <property type="entry name" value="Semap_dom"/>
</dbReference>
<dbReference type="GO" id="GO:0007411">
    <property type="term" value="P:axon guidance"/>
    <property type="evidence" value="ECO:0007669"/>
    <property type="project" value="TreeGrafter"/>
</dbReference>
<dbReference type="GO" id="GO:0071526">
    <property type="term" value="P:semaphorin-plexin signaling pathway"/>
    <property type="evidence" value="ECO:0007669"/>
    <property type="project" value="TreeGrafter"/>
</dbReference>
<organism evidence="9 10">
    <name type="scientific">Takifugu rubripes</name>
    <name type="common">Japanese pufferfish</name>
    <name type="synonym">Fugu rubripes</name>
    <dbReference type="NCBI Taxonomy" id="31033"/>
    <lineage>
        <taxon>Eukaryota</taxon>
        <taxon>Metazoa</taxon>
        <taxon>Chordata</taxon>
        <taxon>Craniata</taxon>
        <taxon>Vertebrata</taxon>
        <taxon>Euteleostomi</taxon>
        <taxon>Actinopterygii</taxon>
        <taxon>Neopterygii</taxon>
        <taxon>Teleostei</taxon>
        <taxon>Neoteleostei</taxon>
        <taxon>Acanthomorphata</taxon>
        <taxon>Eupercaria</taxon>
        <taxon>Tetraodontiformes</taxon>
        <taxon>Tetradontoidea</taxon>
        <taxon>Tetraodontidae</taxon>
        <taxon>Takifugu</taxon>
    </lineage>
</organism>
<evidence type="ECO:0000256" key="5">
    <source>
        <dbReference type="PROSITE-ProRule" id="PRU00352"/>
    </source>
</evidence>
<dbReference type="GO" id="GO:0005886">
    <property type="term" value="C:plasma membrane"/>
    <property type="evidence" value="ECO:0007669"/>
    <property type="project" value="TreeGrafter"/>
</dbReference>
<keyword evidence="3" id="KW-1015">Disulfide bond</keyword>
<dbReference type="InterPro" id="IPR027231">
    <property type="entry name" value="Semaphorin"/>
</dbReference>
<protein>
    <submittedName>
        <fullName evidence="9">Semaphorin 6A</fullName>
    </submittedName>
</protein>
<comment type="subcellular location">
    <subcellularLocation>
        <location evidence="1">Membrane</location>
    </subcellularLocation>
</comment>
<dbReference type="GeneTree" id="ENSGT00940000156565"/>
<dbReference type="Pfam" id="PF01403">
    <property type="entry name" value="Sema"/>
    <property type="match status" value="1"/>
</dbReference>
<keyword evidence="7" id="KW-1133">Transmembrane helix</keyword>
<keyword evidence="4" id="KW-0325">Glycoprotein</keyword>
<dbReference type="SMART" id="SM00630">
    <property type="entry name" value="Sema"/>
    <property type="match status" value="1"/>
</dbReference>
<evidence type="ECO:0000313" key="10">
    <source>
        <dbReference type="Proteomes" id="UP000005226"/>
    </source>
</evidence>
<dbReference type="Gene3D" id="2.130.10.10">
    <property type="entry name" value="YVTN repeat-like/Quinoprotein amine dehydrogenase"/>
    <property type="match status" value="1"/>
</dbReference>
<dbReference type="SUPFAM" id="SSF103575">
    <property type="entry name" value="Plexin repeat"/>
    <property type="match status" value="1"/>
</dbReference>
<name>A0A674MV64_TAKRU</name>
<reference evidence="9 10" key="1">
    <citation type="journal article" date="2011" name="Genome Biol. Evol.">
        <title>Integration of the genetic map and genome assembly of fugu facilitates insights into distinct features of genome evolution in teleosts and mammals.</title>
        <authorList>
            <person name="Kai W."/>
            <person name="Kikuchi K."/>
            <person name="Tohari S."/>
            <person name="Chew A.K."/>
            <person name="Tay A."/>
            <person name="Fujiwara A."/>
            <person name="Hosoya S."/>
            <person name="Suetake H."/>
            <person name="Naruse K."/>
            <person name="Brenner S."/>
            <person name="Suzuki Y."/>
            <person name="Venkatesh B."/>
        </authorList>
    </citation>
    <scope>NUCLEOTIDE SEQUENCE [LARGE SCALE GENOMIC DNA]</scope>
</reference>
<dbReference type="GO" id="GO:0001755">
    <property type="term" value="P:neural crest cell migration"/>
    <property type="evidence" value="ECO:0007669"/>
    <property type="project" value="TreeGrafter"/>
</dbReference>
<dbReference type="PANTHER" id="PTHR11036:SF12">
    <property type="entry name" value="SEMAPHORIN-6A"/>
    <property type="match status" value="1"/>
</dbReference>
<evidence type="ECO:0000256" key="6">
    <source>
        <dbReference type="SAM" id="MobiDB-lite"/>
    </source>
</evidence>
<keyword evidence="7" id="KW-0812">Transmembrane</keyword>
<feature type="compositionally biased region" description="Low complexity" evidence="6">
    <location>
        <begin position="798"/>
        <end position="808"/>
    </location>
</feature>
<evidence type="ECO:0000256" key="4">
    <source>
        <dbReference type="ARBA" id="ARBA00023180"/>
    </source>
</evidence>
<dbReference type="Pfam" id="PF01437">
    <property type="entry name" value="PSI"/>
    <property type="match status" value="1"/>
</dbReference>
<reference evidence="9" key="2">
    <citation type="submission" date="2025-08" db="UniProtKB">
        <authorList>
            <consortium name="Ensembl"/>
        </authorList>
    </citation>
    <scope>IDENTIFICATION</scope>
</reference>
<evidence type="ECO:0000313" key="9">
    <source>
        <dbReference type="Ensembl" id="ENSTRUP00000064863.1"/>
    </source>
</evidence>
<dbReference type="SUPFAM" id="SSF101912">
    <property type="entry name" value="Sema domain"/>
    <property type="match status" value="1"/>
</dbReference>
<reference evidence="9" key="3">
    <citation type="submission" date="2025-09" db="UniProtKB">
        <authorList>
            <consortium name="Ensembl"/>
        </authorList>
    </citation>
    <scope>IDENTIFICATION</scope>
</reference>
<feature type="compositionally biased region" description="Polar residues" evidence="6">
    <location>
        <begin position="814"/>
        <end position="830"/>
    </location>
</feature>
<keyword evidence="2 7" id="KW-0472">Membrane</keyword>
<feature type="compositionally biased region" description="Low complexity" evidence="6">
    <location>
        <begin position="882"/>
        <end position="897"/>
    </location>
</feature>
<comment type="caution">
    <text evidence="5">Lacks conserved residue(s) required for the propagation of feature annotation.</text>
</comment>
<dbReference type="GO" id="GO:2001224">
    <property type="term" value="P:positive regulation of neuron migration"/>
    <property type="evidence" value="ECO:0007669"/>
    <property type="project" value="TreeGrafter"/>
</dbReference>
<feature type="domain" description="Sema" evidence="8">
    <location>
        <begin position="1"/>
        <end position="416"/>
    </location>
</feature>
<feature type="region of interest" description="Disordered" evidence="6">
    <location>
        <begin position="797"/>
        <end position="897"/>
    </location>
</feature>
<evidence type="ECO:0000256" key="7">
    <source>
        <dbReference type="SAM" id="Phobius"/>
    </source>
</evidence>
<feature type="compositionally biased region" description="Polar residues" evidence="6">
    <location>
        <begin position="842"/>
        <end position="863"/>
    </location>
</feature>
<dbReference type="Proteomes" id="UP000005226">
    <property type="component" value="Chromosome 21"/>
</dbReference>
<dbReference type="PROSITE" id="PS51004">
    <property type="entry name" value="SEMA"/>
    <property type="match status" value="1"/>
</dbReference>
<dbReference type="InterPro" id="IPR002165">
    <property type="entry name" value="Plexin_repeat"/>
</dbReference>
<evidence type="ECO:0000256" key="2">
    <source>
        <dbReference type="ARBA" id="ARBA00023136"/>
    </source>
</evidence>
<dbReference type="InterPro" id="IPR015943">
    <property type="entry name" value="WD40/YVTN_repeat-like_dom_sf"/>
</dbReference>
<accession>A0A674MV64</accession>
<feature type="region of interest" description="Disordered" evidence="6">
    <location>
        <begin position="251"/>
        <end position="277"/>
    </location>
</feature>
<evidence type="ECO:0000259" key="8">
    <source>
        <dbReference type="PROSITE" id="PS51004"/>
    </source>
</evidence>
<evidence type="ECO:0000256" key="3">
    <source>
        <dbReference type="ARBA" id="ARBA00023157"/>
    </source>
</evidence>
<proteinExistence type="predicted"/>
<feature type="region of interest" description="Disordered" evidence="6">
    <location>
        <begin position="635"/>
        <end position="658"/>
    </location>
</feature>
<dbReference type="GO" id="GO:0030215">
    <property type="term" value="F:semaphorin receptor binding"/>
    <property type="evidence" value="ECO:0007669"/>
    <property type="project" value="InterPro"/>
</dbReference>
<gene>
    <name evidence="9" type="primary">sema6a</name>
</gene>
<evidence type="ECO:0000256" key="1">
    <source>
        <dbReference type="ARBA" id="ARBA00004370"/>
    </source>
</evidence>